<comment type="caution">
    <text evidence="1">The sequence shown here is derived from an EMBL/GenBank/DDBJ whole genome shotgun (WGS) entry which is preliminary data.</text>
</comment>
<reference evidence="1 2" key="1">
    <citation type="submission" date="2019-01" db="EMBL/GenBank/DDBJ databases">
        <title>Lactibacter flavus gen. nov., sp. nov., a novel bacterium of the family Propionibacteriaceae isolated from raw milk and dairy products.</title>
        <authorList>
            <person name="Huptas C."/>
            <person name="Wenning M."/>
            <person name="Breitenwieser F."/>
            <person name="Doll E."/>
            <person name="Von Neubeck M."/>
            <person name="Busse H.-J."/>
            <person name="Scherer S."/>
        </authorList>
    </citation>
    <scope>NUCLEOTIDE SEQUENCE [LARGE SCALE GENOMIC DNA]</scope>
    <source>
        <strain evidence="1 2">DSM 22130</strain>
    </source>
</reference>
<protein>
    <submittedName>
        <fullName evidence="1">Uncharacterized protein</fullName>
    </submittedName>
</protein>
<gene>
    <name evidence="1" type="ORF">ET996_01640</name>
</gene>
<proteinExistence type="predicted"/>
<sequence>MPILRAESWVPDADARITDEAKAAADSYARAFSSSEDALAKLVRDIGDGAGQAASWVGDRLRGT</sequence>
<keyword evidence="2" id="KW-1185">Reference proteome</keyword>
<accession>A0A4V6MV63</accession>
<dbReference type="OrthoDB" id="9810445at2"/>
<dbReference type="AlphaFoldDB" id="A0A4V6MV63"/>
<dbReference type="RefSeq" id="WP_131170793.1">
    <property type="nucleotide sequence ID" value="NZ_FXTL01000001.1"/>
</dbReference>
<name>A0A4V6MV63_PROTD</name>
<dbReference type="EMBL" id="SDMR01000001">
    <property type="protein sequence ID" value="TBT96381.1"/>
    <property type="molecule type" value="Genomic_DNA"/>
</dbReference>
<evidence type="ECO:0000313" key="2">
    <source>
        <dbReference type="Proteomes" id="UP000291933"/>
    </source>
</evidence>
<dbReference type="Proteomes" id="UP000291933">
    <property type="component" value="Unassembled WGS sequence"/>
</dbReference>
<organism evidence="1 2">
    <name type="scientific">Propioniciclava tarda</name>
    <dbReference type="NCBI Taxonomy" id="433330"/>
    <lineage>
        <taxon>Bacteria</taxon>
        <taxon>Bacillati</taxon>
        <taxon>Actinomycetota</taxon>
        <taxon>Actinomycetes</taxon>
        <taxon>Propionibacteriales</taxon>
        <taxon>Propionibacteriaceae</taxon>
        <taxon>Propioniciclava</taxon>
    </lineage>
</organism>
<evidence type="ECO:0000313" key="1">
    <source>
        <dbReference type="EMBL" id="TBT96381.1"/>
    </source>
</evidence>